<dbReference type="Proteomes" id="UP000188174">
    <property type="component" value="Chromosome"/>
</dbReference>
<sequence>MNGSLLASEALDLDKREYFRVDPEYNPFTNGDLKGYEEHSDRFLEAQNATVVEAIKADIDREKRDRETIEAAGWGGTGAEIFASVASPTLLLPGGALAKAVRKLRSAGSAATDDLDTVDWEKELQIGGGRATKAIANATAAVRLNPGLELLTSPSMKSRSTFLKLAENHVGTAGELEGRTLGPAVESTMKRYQGNLATFIVKRRQGYKAARNAGFNRRQADFDAAVARATRRGDKDVDGNEFVEAVARSWREDVADPLKDEAVGVRLLPEGVKVTTAPSYLYRMYDRGKILAGEWQFRGILKQYIRGEVDRAIARQEEIEIAKNINRASDVDEQLSRALGRVENVDERLANRRKVREGKLSAIRRKEGQRFDVLRGRVPETVLAAAKQAADDDVMVRSVAEASQSAKVGQKRPVLSLLSQKGGVKIGSALDQELRHMGVNPKTAPGLFRKEGGLSAVDNLVAREDPLLARMHTDQNGYADPDEILAAIRDEMAGAPLRTEDELAAEAAREALEANAEQWLESIGLPSNATVKQVRERLSRALKQEDKLSDLDQAIGRMTGELEEFDRLTDEISAERLIAEAEANRFADELNDLEAKINEVRQQANASPTVKILVDFADARKAFAKGRYDQARIGNRIEAIERVEAEGRMTPDMDAELRALRADKNKADERVIKAKAKVDKLKPMLPKDRGEELDFADDLDIDGYVDEIVGSTFDKITGRQVEDVPDWMVPVNGG</sequence>
<evidence type="ECO:0000313" key="3">
    <source>
        <dbReference type="Proteomes" id="UP000188174"/>
    </source>
</evidence>
<dbReference type="EMBL" id="CP019630">
    <property type="protein sequence ID" value="AQQ02437.1"/>
    <property type="molecule type" value="Genomic_DNA"/>
</dbReference>
<dbReference type="RefSeq" id="WP_077290224.1">
    <property type="nucleotide sequence ID" value="NZ_CP019630.1"/>
</dbReference>
<keyword evidence="1" id="KW-0175">Coiled coil</keyword>
<name>A0ABM6HX69_9HYPH</name>
<gene>
    <name evidence="2" type="ORF">B0E33_01540</name>
</gene>
<protein>
    <recommendedName>
        <fullName evidence="4">DdrB-like domain-containing protein</fullName>
    </recommendedName>
</protein>
<evidence type="ECO:0000256" key="1">
    <source>
        <dbReference type="SAM" id="Coils"/>
    </source>
</evidence>
<feature type="coiled-coil region" evidence="1">
    <location>
        <begin position="576"/>
        <end position="603"/>
    </location>
</feature>
<reference evidence="2 3" key="1">
    <citation type="submission" date="2017-02" db="EMBL/GenBank/DDBJ databases">
        <authorList>
            <person name="Jeong S."/>
        </authorList>
    </citation>
    <scope>NUCLEOTIDE SEQUENCE [LARGE SCALE GENOMIC DNA]</scope>
    <source>
        <strain evidence="2 3">RMAR6-6</strain>
    </source>
</reference>
<evidence type="ECO:0008006" key="4">
    <source>
        <dbReference type="Google" id="ProtNLM"/>
    </source>
</evidence>
<organism evidence="2 3">
    <name type="scientific">Roseibium algicola</name>
    <dbReference type="NCBI Taxonomy" id="2857014"/>
    <lineage>
        <taxon>Bacteria</taxon>
        <taxon>Pseudomonadati</taxon>
        <taxon>Pseudomonadota</taxon>
        <taxon>Alphaproteobacteria</taxon>
        <taxon>Hyphomicrobiales</taxon>
        <taxon>Stappiaceae</taxon>
        <taxon>Roseibium</taxon>
    </lineage>
</organism>
<accession>A0ABM6HX69</accession>
<proteinExistence type="predicted"/>
<evidence type="ECO:0000313" key="2">
    <source>
        <dbReference type="EMBL" id="AQQ02437.1"/>
    </source>
</evidence>
<keyword evidence="3" id="KW-1185">Reference proteome</keyword>